<dbReference type="Proteomes" id="UP001462961">
    <property type="component" value="Unassembled WGS sequence"/>
</dbReference>
<evidence type="ECO:0000313" key="4">
    <source>
        <dbReference type="Proteomes" id="UP000509548"/>
    </source>
</evidence>
<protein>
    <submittedName>
        <fullName evidence="3">Esterase</fullName>
    </submittedName>
    <submittedName>
        <fullName evidence="2">Polyhydroxyalkanoate depolymerase</fullName>
    </submittedName>
</protein>
<keyword evidence="5" id="KW-1185">Reference proteome</keyword>
<dbReference type="AlphaFoldDB" id="A0A9Q6WMX2"/>
<organism evidence="3 4">
    <name type="scientific">Paraburkholderia caribensis</name>
    <dbReference type="NCBI Taxonomy" id="75105"/>
    <lineage>
        <taxon>Bacteria</taxon>
        <taxon>Pseudomonadati</taxon>
        <taxon>Pseudomonadota</taxon>
        <taxon>Betaproteobacteria</taxon>
        <taxon>Burkholderiales</taxon>
        <taxon>Burkholderiaceae</taxon>
        <taxon>Paraburkholderia</taxon>
    </lineage>
</organism>
<dbReference type="Pfam" id="PF06850">
    <property type="entry name" value="PHB_depo_C"/>
    <property type="match status" value="1"/>
</dbReference>
<reference evidence="2 5" key="3">
    <citation type="submission" date="2024-01" db="EMBL/GenBank/DDBJ databases">
        <title>The diversity of rhizobia nodulating Mimosa spp. in eleven states of Brazil covering several biomes is determined by host plant, location, and edaphic factors.</title>
        <authorList>
            <person name="Rouws L."/>
            <person name="Barauna A."/>
            <person name="Beukes C."/>
            <person name="De Faria S.M."/>
            <person name="Gross E."/>
            <person name="Dos Reis Junior F.B."/>
            <person name="Simon M."/>
            <person name="Maluk M."/>
            <person name="Odee D.W."/>
            <person name="Kenicer G."/>
            <person name="Young J.P.W."/>
            <person name="Reis V.M."/>
            <person name="Zilli J."/>
            <person name="James E.K."/>
        </authorList>
    </citation>
    <scope>NUCLEOTIDE SEQUENCE [LARGE SCALE GENOMIC DNA]</scope>
    <source>
        <strain evidence="2 5">JHI1651</strain>
    </source>
</reference>
<name>A0A9Q6WMX2_9BURK</name>
<proteinExistence type="predicted"/>
<dbReference type="InterPro" id="IPR009656">
    <property type="entry name" value="PHB_depo_C"/>
</dbReference>
<dbReference type="EMBL" id="CP015959">
    <property type="protein sequence ID" value="QLB64353.1"/>
    <property type="molecule type" value="Genomic_DNA"/>
</dbReference>
<evidence type="ECO:0000313" key="5">
    <source>
        <dbReference type="Proteomes" id="UP001462961"/>
    </source>
</evidence>
<feature type="domain" description="PHB de-polymerase C-terminal" evidence="1">
    <location>
        <begin position="209"/>
        <end position="409"/>
    </location>
</feature>
<sequence length="433" mass="48254">MWYGLFDAQRRAARALAGESRNASPIEGPQQTLWNFHEDGASAFSQWLLRTSCAYDHAPPFAIRSVCRHGRQLEVVETSVETLPVGTLRKFTCRRGAAEPAESWPVMLCAPLAGHHAVMLRETVETLLEERDVFITDWADARDVPPEAGPLSLDDYVLALEHFICTAARAGDPLHIMAVCQATVPVVAAAALLLASSQASPLASVSLLGGPIDTRVQPTLIDRFARSHPLDWFRRNVIDVVPAPYRGAGRRVYPGFVQQAAIVAAHPERQLRLESAYWSNWFTGNMPDAMRALRSLNEYAAVLDMAECYFLDIIRVVFHEYLLPRQMWSVAGRRVATQALRHTPLCTIEGDSDDIAGPGQTHCAHALCRPIPLRSDAQLTVSQCDHYDLFTGSRWRDLVHPELCQFWHRAQRDALATACMTEYARQANDGRHA</sequence>
<reference evidence="3 4" key="1">
    <citation type="journal article" date="2014" name="Genome Announc.">
        <title>Draft Genome Sequence of the Haloacid-Degrading Burkholderia caribensis Strain MBA4.</title>
        <authorList>
            <person name="Pan Y."/>
            <person name="Kong K.F."/>
            <person name="Tsang J.S."/>
        </authorList>
    </citation>
    <scope>NUCLEOTIDE SEQUENCE [LARGE SCALE GENOMIC DNA]</scope>
    <source>
        <strain evidence="3 4">852011</strain>
    </source>
</reference>
<dbReference type="SUPFAM" id="SSF53474">
    <property type="entry name" value="alpha/beta-Hydrolases"/>
    <property type="match status" value="1"/>
</dbReference>
<reference evidence="3" key="2">
    <citation type="submission" date="2016-06" db="EMBL/GenBank/DDBJ databases">
        <authorList>
            <person name="Huang P."/>
            <person name="Jiang X."/>
            <person name="Liu X."/>
        </authorList>
    </citation>
    <scope>NUCLEOTIDE SEQUENCE</scope>
    <source>
        <strain evidence="3">852011</strain>
    </source>
</reference>
<evidence type="ECO:0000313" key="3">
    <source>
        <dbReference type="EMBL" id="QLB64353.1"/>
    </source>
</evidence>
<dbReference type="RefSeq" id="WP_176956971.1">
    <property type="nucleotide sequence ID" value="NZ_CP015959.1"/>
</dbReference>
<dbReference type="PANTHER" id="PTHR36837:SF4">
    <property type="entry name" value="BLR0908 PROTEIN"/>
    <property type="match status" value="1"/>
</dbReference>
<dbReference type="Proteomes" id="UP000509548">
    <property type="component" value="Chromosome 2"/>
</dbReference>
<evidence type="ECO:0000313" key="2">
    <source>
        <dbReference type="EMBL" id="MEO1755741.1"/>
    </source>
</evidence>
<evidence type="ECO:0000259" key="1">
    <source>
        <dbReference type="Pfam" id="PF06850"/>
    </source>
</evidence>
<dbReference type="PANTHER" id="PTHR36837">
    <property type="entry name" value="POLY(3-HYDROXYALKANOATE) POLYMERASE SUBUNIT PHAC"/>
    <property type="match status" value="1"/>
</dbReference>
<gene>
    <name evidence="2" type="primary">phaZ</name>
    <name evidence="3" type="ORF">A9O66_17790</name>
    <name evidence="2" type="ORF">VOI32_17590</name>
</gene>
<dbReference type="InterPro" id="IPR010915">
    <property type="entry name" value="PHB_depoly_PhaZ"/>
</dbReference>
<dbReference type="PIRSF" id="PIRSF020818">
    <property type="entry name" value="PHB_depoly_PhaZ"/>
    <property type="match status" value="1"/>
</dbReference>
<dbReference type="InterPro" id="IPR051321">
    <property type="entry name" value="PHA/PHB_synthase"/>
</dbReference>
<dbReference type="InterPro" id="IPR029058">
    <property type="entry name" value="AB_hydrolase_fold"/>
</dbReference>
<dbReference type="EMBL" id="JAYLVJ010000019">
    <property type="protein sequence ID" value="MEO1755741.1"/>
    <property type="molecule type" value="Genomic_DNA"/>
</dbReference>
<accession>A0A9Q6WMX2</accession>
<dbReference type="NCBIfam" id="TIGR01849">
    <property type="entry name" value="PHB_depoly_PhaZ"/>
    <property type="match status" value="1"/>
</dbReference>